<dbReference type="InterPro" id="IPR007248">
    <property type="entry name" value="Mpv17_PMP22"/>
</dbReference>
<keyword evidence="8" id="KW-1185">Reference proteome</keyword>
<organism evidence="7 8">
    <name type="scientific">Carex littledalei</name>
    <dbReference type="NCBI Taxonomy" id="544730"/>
    <lineage>
        <taxon>Eukaryota</taxon>
        <taxon>Viridiplantae</taxon>
        <taxon>Streptophyta</taxon>
        <taxon>Embryophyta</taxon>
        <taxon>Tracheophyta</taxon>
        <taxon>Spermatophyta</taxon>
        <taxon>Magnoliopsida</taxon>
        <taxon>Liliopsida</taxon>
        <taxon>Poales</taxon>
        <taxon>Cyperaceae</taxon>
        <taxon>Cyperoideae</taxon>
        <taxon>Cariceae</taxon>
        <taxon>Carex</taxon>
        <taxon>Carex subgen. Euthyceras</taxon>
    </lineage>
</organism>
<dbReference type="GO" id="GO:0005737">
    <property type="term" value="C:cytoplasm"/>
    <property type="evidence" value="ECO:0007669"/>
    <property type="project" value="TreeGrafter"/>
</dbReference>
<dbReference type="OrthoDB" id="10267969at2759"/>
<feature type="transmembrane region" description="Helical" evidence="6">
    <location>
        <begin position="105"/>
        <end position="127"/>
    </location>
</feature>
<dbReference type="Proteomes" id="UP000623129">
    <property type="component" value="Unassembled WGS sequence"/>
</dbReference>
<dbReference type="PANTHER" id="PTHR11266:SF17">
    <property type="entry name" value="PROTEIN MPV17"/>
    <property type="match status" value="1"/>
</dbReference>
<keyword evidence="3 6" id="KW-0812">Transmembrane</keyword>
<gene>
    <name evidence="7" type="ORF">FCM35_KLT05806</name>
</gene>
<keyword evidence="5 6" id="KW-0472">Membrane</keyword>
<comment type="subcellular location">
    <subcellularLocation>
        <location evidence="1">Membrane</location>
        <topology evidence="1">Multi-pass membrane protein</topology>
    </subcellularLocation>
</comment>
<reference evidence="7" key="1">
    <citation type="submission" date="2020-01" db="EMBL/GenBank/DDBJ databases">
        <title>Genome sequence of Kobresia littledalei, the first chromosome-level genome in the family Cyperaceae.</title>
        <authorList>
            <person name="Qu G."/>
        </authorList>
    </citation>
    <scope>NUCLEOTIDE SEQUENCE</scope>
    <source>
        <strain evidence="7">C.B.Clarke</strain>
        <tissue evidence="7">Leaf</tissue>
    </source>
</reference>
<evidence type="ECO:0000256" key="5">
    <source>
        <dbReference type="ARBA" id="ARBA00023136"/>
    </source>
</evidence>
<name>A0A833QUN3_9POAL</name>
<evidence type="ECO:0000256" key="1">
    <source>
        <dbReference type="ARBA" id="ARBA00004141"/>
    </source>
</evidence>
<evidence type="ECO:0000256" key="2">
    <source>
        <dbReference type="ARBA" id="ARBA00006824"/>
    </source>
</evidence>
<protein>
    <submittedName>
        <fullName evidence="7">Protein Mpv17 isoform X1</fullName>
    </submittedName>
</protein>
<feature type="transmembrane region" description="Helical" evidence="6">
    <location>
        <begin position="65"/>
        <end position="84"/>
    </location>
</feature>
<evidence type="ECO:0000313" key="7">
    <source>
        <dbReference type="EMBL" id="KAF3328728.1"/>
    </source>
</evidence>
<sequence>MIARVWRWYQSCLEVHPVKTQMASSAVLWGLGDMGAQAVTHRTHIRKQPLASDEEKDFKVNWRRVGITSMFGFTFVGPVGHYWYEYLDRYIRQRLLMKPNSAKFVATKVAADGLLFGPLDLLVFFSYMGFSSGHSAQQVKEDVKRDFLPALLLGGTVWPVVQIANFRFIPVRYQLLYVNLFCLLDSTFLSWVEQQGDAPWKQWFKSITGVDD</sequence>
<evidence type="ECO:0000256" key="4">
    <source>
        <dbReference type="ARBA" id="ARBA00022989"/>
    </source>
</evidence>
<dbReference type="Pfam" id="PF04117">
    <property type="entry name" value="Mpv17_PMP22"/>
    <property type="match status" value="1"/>
</dbReference>
<evidence type="ECO:0000256" key="6">
    <source>
        <dbReference type="RuleBase" id="RU363053"/>
    </source>
</evidence>
<feature type="transmembrane region" description="Helical" evidence="6">
    <location>
        <begin position="147"/>
        <end position="168"/>
    </location>
</feature>
<dbReference type="AlphaFoldDB" id="A0A833QUN3"/>
<comment type="similarity">
    <text evidence="2 6">Belongs to the peroxisomal membrane protein PXMP2/4 family.</text>
</comment>
<proteinExistence type="inferred from homology"/>
<evidence type="ECO:0000313" key="8">
    <source>
        <dbReference type="Proteomes" id="UP000623129"/>
    </source>
</evidence>
<evidence type="ECO:0000256" key="3">
    <source>
        <dbReference type="ARBA" id="ARBA00022692"/>
    </source>
</evidence>
<accession>A0A833QUN3</accession>
<dbReference type="PANTHER" id="PTHR11266">
    <property type="entry name" value="PEROXISOMAL MEMBRANE PROTEIN 2, PXMP2 MPV17"/>
    <property type="match status" value="1"/>
</dbReference>
<keyword evidence="4 6" id="KW-1133">Transmembrane helix</keyword>
<dbReference type="GO" id="GO:0016020">
    <property type="term" value="C:membrane"/>
    <property type="evidence" value="ECO:0007669"/>
    <property type="project" value="UniProtKB-SubCell"/>
</dbReference>
<dbReference type="EMBL" id="SWLB01000015">
    <property type="protein sequence ID" value="KAF3328728.1"/>
    <property type="molecule type" value="Genomic_DNA"/>
</dbReference>
<comment type="caution">
    <text evidence="7">The sequence shown here is derived from an EMBL/GenBank/DDBJ whole genome shotgun (WGS) entry which is preliminary data.</text>
</comment>